<evidence type="ECO:0000313" key="1">
    <source>
        <dbReference type="EMBL" id="EYC19398.1"/>
    </source>
</evidence>
<gene>
    <name evidence="1" type="primary">Acey_s0024.g1065</name>
    <name evidence="1" type="ORF">Y032_0024g1065</name>
</gene>
<dbReference type="Proteomes" id="UP000024635">
    <property type="component" value="Unassembled WGS sequence"/>
</dbReference>
<sequence>MMNRYQVEIDRIKITCSETSGFAYPQLCFYWIADSRNHCNISTRACLSDWIKYTGYGPKMTQAAMSVDNAINKP</sequence>
<keyword evidence="2" id="KW-1185">Reference proteome</keyword>
<name>A0A016UY41_9BILA</name>
<protein>
    <submittedName>
        <fullName evidence="1">Uncharacterized protein</fullName>
    </submittedName>
</protein>
<dbReference type="AlphaFoldDB" id="A0A016UY41"/>
<evidence type="ECO:0000313" key="2">
    <source>
        <dbReference type="Proteomes" id="UP000024635"/>
    </source>
</evidence>
<accession>A0A016UY41</accession>
<organism evidence="1 2">
    <name type="scientific">Ancylostoma ceylanicum</name>
    <dbReference type="NCBI Taxonomy" id="53326"/>
    <lineage>
        <taxon>Eukaryota</taxon>
        <taxon>Metazoa</taxon>
        <taxon>Ecdysozoa</taxon>
        <taxon>Nematoda</taxon>
        <taxon>Chromadorea</taxon>
        <taxon>Rhabditida</taxon>
        <taxon>Rhabditina</taxon>
        <taxon>Rhabditomorpha</taxon>
        <taxon>Strongyloidea</taxon>
        <taxon>Ancylostomatidae</taxon>
        <taxon>Ancylostomatinae</taxon>
        <taxon>Ancylostoma</taxon>
    </lineage>
</organism>
<reference evidence="2" key="1">
    <citation type="journal article" date="2015" name="Nat. Genet.">
        <title>The genome and transcriptome of the zoonotic hookworm Ancylostoma ceylanicum identify infection-specific gene families.</title>
        <authorList>
            <person name="Schwarz E.M."/>
            <person name="Hu Y."/>
            <person name="Antoshechkin I."/>
            <person name="Miller M.M."/>
            <person name="Sternberg P.W."/>
            <person name="Aroian R.V."/>
        </authorList>
    </citation>
    <scope>NUCLEOTIDE SEQUENCE</scope>
    <source>
        <strain evidence="2">HY135</strain>
    </source>
</reference>
<proteinExistence type="predicted"/>
<dbReference type="EMBL" id="JARK01001360">
    <property type="protein sequence ID" value="EYC19398.1"/>
    <property type="molecule type" value="Genomic_DNA"/>
</dbReference>
<comment type="caution">
    <text evidence="1">The sequence shown here is derived from an EMBL/GenBank/DDBJ whole genome shotgun (WGS) entry which is preliminary data.</text>
</comment>